<dbReference type="Gene3D" id="2.60.40.1760">
    <property type="entry name" value="glycosyl hydrolase (family 31)"/>
    <property type="match status" value="1"/>
</dbReference>
<dbReference type="GO" id="GO:0005975">
    <property type="term" value="P:carbohydrate metabolic process"/>
    <property type="evidence" value="ECO:0007669"/>
    <property type="project" value="InterPro"/>
</dbReference>
<reference evidence="4 5" key="1">
    <citation type="submission" date="2020-08" db="EMBL/GenBank/DDBJ databases">
        <title>Genomic Encyclopedia of Type Strains, Phase IV (KMG-IV): sequencing the most valuable type-strain genomes for metagenomic binning, comparative biology and taxonomic classification.</title>
        <authorList>
            <person name="Goeker M."/>
        </authorList>
    </citation>
    <scope>NUCLEOTIDE SEQUENCE [LARGE SCALE GENOMIC DNA]</scope>
    <source>
        <strain evidence="4 5">DSM 27471</strain>
    </source>
</reference>
<proteinExistence type="inferred from homology"/>
<dbReference type="RefSeq" id="WP_183414484.1">
    <property type="nucleotide sequence ID" value="NZ_JACHYB010000002.1"/>
</dbReference>
<dbReference type="InterPro" id="IPR000322">
    <property type="entry name" value="Glyco_hydro_31_TIM"/>
</dbReference>
<comment type="caution">
    <text evidence="4">The sequence shown here is derived from an EMBL/GenBank/DDBJ whole genome shotgun (WGS) entry which is preliminary data.</text>
</comment>
<dbReference type="InterPro" id="IPR033403">
    <property type="entry name" value="DUF5110"/>
</dbReference>
<dbReference type="Pfam" id="PF21365">
    <property type="entry name" value="Glyco_hydro_31_3rd"/>
    <property type="match status" value="1"/>
</dbReference>
<sequence>MKKRFAFVFSLVFITATGFCQSYKVLPSGILITLHPTHANTKHLIELEPVTAAIIHVTESPASIMPEEKSLIAIPPKQYAHFSVTKKGDLIILSTQKLNVSVSLKTGVVAFAHRDGSPILSEMQDSSMFHPAQAGQDKGYTIQQVFNGSSGEAIYGLGQQQSDVLDYKHKSEILYQYNTKVSIPFITSTKNYGILWDNYSLSKYGDPRNYCNLNQFVLFNKNGEQGSLTATYTEANGHSFVRQEDSIDYENLTTVKNFPDHFNFNNATITWEGWIEPRISGDYKFNLYYAGYTTVYMNDSLIVPERWRTAWNPNTYRYQIHLTAGKRTRLKLVWHPDGGISYIGLKALSICPIEKNGNISFWSEIGDKIDYYFIDGNSLDQVISGYRTITGKATIMPSWAMGYWQSRERYKTQEELLSVVKEYRKLRLPLDNIVQDWFYWPENAWGSHRFDKQRFPHPTAMIDSVHLMHAHIMISVWPKFYATTKHFKEFAQHGWMYMRAIHDSIRDWVGKGYVGSFYDAYSPGARKLFWDQINANLFSKGIDAWWMDASEPDIESNSSITYRKALMNPTALGSSDKYFNAYALMNAKGIYEGQRTTDPNKRVFILTRSAFAGSQHYAAATWSGDIGTRWEDMQAQIPAGLNFAMSGIPFWTMDIGGFCVEHRYETAKEGSSDLTEWRELNARWFQFGTFCPLFRSHGQFPYREIYNISPVNSPIYNIMAYYDRLRYRLMPYIYTLDGMTYLDNYTIMRPLAMNFESDSKTFDVKDQYMFGPALMVCPVYKYLARTREIYFPASAGWYDFYSGQYITGGEKKQVEAPLSRMPLYVAAGAILPMGPVMEYTRQTPATELEIRVYAGCNGLFSLYEDEGINYNYEKGDYSNIPFRYNDKTKTLSIGDRIGNFNGMLKNRIFKIVLIDKKGESKPVLVHYNGHKVVVSI</sequence>
<feature type="domain" description="PA14" evidence="3">
    <location>
        <begin position="222"/>
        <end position="363"/>
    </location>
</feature>
<evidence type="ECO:0000313" key="5">
    <source>
        <dbReference type="Proteomes" id="UP000544222"/>
    </source>
</evidence>
<evidence type="ECO:0000259" key="3">
    <source>
        <dbReference type="PROSITE" id="PS51820"/>
    </source>
</evidence>
<dbReference type="Gene3D" id="3.20.20.80">
    <property type="entry name" value="Glycosidases"/>
    <property type="match status" value="1"/>
</dbReference>
<dbReference type="EC" id="3.2.1.177" evidence="4"/>
<dbReference type="Gene3D" id="2.60.40.1180">
    <property type="entry name" value="Golgi alpha-mannosidase II"/>
    <property type="match status" value="2"/>
</dbReference>
<keyword evidence="2 4" id="KW-0378">Hydrolase</keyword>
<dbReference type="Proteomes" id="UP000544222">
    <property type="component" value="Unassembled WGS sequence"/>
</dbReference>
<keyword evidence="2 4" id="KW-0326">Glycosidase</keyword>
<dbReference type="InterPro" id="IPR025887">
    <property type="entry name" value="Glyco_hydro_31_N_dom"/>
</dbReference>
<keyword evidence="5" id="KW-1185">Reference proteome</keyword>
<dbReference type="InterPro" id="IPR011013">
    <property type="entry name" value="Gal_mutarotase_sf_dom"/>
</dbReference>
<accession>A0A7W5DU60</accession>
<dbReference type="InterPro" id="IPR017853">
    <property type="entry name" value="GH"/>
</dbReference>
<dbReference type="SUPFAM" id="SSF74650">
    <property type="entry name" value="Galactose mutarotase-like"/>
    <property type="match status" value="1"/>
</dbReference>
<dbReference type="InterPro" id="IPR013780">
    <property type="entry name" value="Glyco_hydro_b"/>
</dbReference>
<dbReference type="Pfam" id="PF01055">
    <property type="entry name" value="Glyco_hydro_31_2nd"/>
    <property type="match status" value="1"/>
</dbReference>
<protein>
    <submittedName>
        <fullName evidence="4">Alpha-D-xyloside xylohydrolase</fullName>
        <ecNumber evidence="4">3.2.1.177</ecNumber>
    </submittedName>
</protein>
<dbReference type="Pfam" id="PF13802">
    <property type="entry name" value="Gal_mutarotas_2"/>
    <property type="match status" value="1"/>
</dbReference>
<dbReference type="Gene3D" id="2.60.120.380">
    <property type="match status" value="1"/>
</dbReference>
<dbReference type="PROSITE" id="PS51820">
    <property type="entry name" value="PA14"/>
    <property type="match status" value="1"/>
</dbReference>
<dbReference type="SUPFAM" id="SSF56988">
    <property type="entry name" value="Anthrax protective antigen"/>
    <property type="match status" value="1"/>
</dbReference>
<dbReference type="SUPFAM" id="SSF51011">
    <property type="entry name" value="Glycosyl hydrolase domain"/>
    <property type="match status" value="1"/>
</dbReference>
<dbReference type="GO" id="GO:0061634">
    <property type="term" value="F:alpha-D-xyloside xylohydrolase"/>
    <property type="evidence" value="ECO:0007669"/>
    <property type="project" value="UniProtKB-EC"/>
</dbReference>
<dbReference type="GO" id="GO:0030246">
    <property type="term" value="F:carbohydrate binding"/>
    <property type="evidence" value="ECO:0007669"/>
    <property type="project" value="InterPro"/>
</dbReference>
<organism evidence="4 5">
    <name type="scientific">Microbacter margulisiae</name>
    <dbReference type="NCBI Taxonomy" id="1350067"/>
    <lineage>
        <taxon>Bacteria</taxon>
        <taxon>Pseudomonadati</taxon>
        <taxon>Bacteroidota</taxon>
        <taxon>Bacteroidia</taxon>
        <taxon>Bacteroidales</taxon>
        <taxon>Porphyromonadaceae</taxon>
        <taxon>Microbacter</taxon>
    </lineage>
</organism>
<dbReference type="CDD" id="cd06591">
    <property type="entry name" value="GH31_xylosidase_XylS"/>
    <property type="match status" value="1"/>
</dbReference>
<dbReference type="SUPFAM" id="SSF51445">
    <property type="entry name" value="(Trans)glycosidases"/>
    <property type="match status" value="1"/>
</dbReference>
<gene>
    <name evidence="4" type="ORF">FHX64_002966</name>
</gene>
<comment type="similarity">
    <text evidence="1 2">Belongs to the glycosyl hydrolase 31 family.</text>
</comment>
<name>A0A7W5DU60_9PORP</name>
<dbReference type="InterPro" id="IPR037524">
    <property type="entry name" value="PA14/GLEYA"/>
</dbReference>
<dbReference type="PANTHER" id="PTHR43863">
    <property type="entry name" value="HYDROLASE, PUTATIVE (AFU_ORTHOLOGUE AFUA_1G03140)-RELATED"/>
    <property type="match status" value="1"/>
</dbReference>
<evidence type="ECO:0000256" key="1">
    <source>
        <dbReference type="ARBA" id="ARBA00007806"/>
    </source>
</evidence>
<dbReference type="CDD" id="cd14752">
    <property type="entry name" value="GH31_N"/>
    <property type="match status" value="1"/>
</dbReference>
<evidence type="ECO:0000313" key="4">
    <source>
        <dbReference type="EMBL" id="MBB3188768.1"/>
    </source>
</evidence>
<dbReference type="AlphaFoldDB" id="A0A7W5DU60"/>
<dbReference type="EMBL" id="JACHYB010000002">
    <property type="protein sequence ID" value="MBB3188768.1"/>
    <property type="molecule type" value="Genomic_DNA"/>
</dbReference>
<dbReference type="PANTHER" id="PTHR43863:SF2">
    <property type="entry name" value="MALTASE-GLUCOAMYLASE"/>
    <property type="match status" value="1"/>
</dbReference>
<dbReference type="InterPro" id="IPR051816">
    <property type="entry name" value="Glycosyl_Hydrolase_31"/>
</dbReference>
<dbReference type="Pfam" id="PF17137">
    <property type="entry name" value="DUF5110"/>
    <property type="match status" value="1"/>
</dbReference>
<evidence type="ECO:0000256" key="2">
    <source>
        <dbReference type="RuleBase" id="RU361185"/>
    </source>
</evidence>
<dbReference type="InterPro" id="IPR048395">
    <property type="entry name" value="Glyco_hydro_31_C"/>
</dbReference>